<reference evidence="2" key="1">
    <citation type="journal article" date="2023" name="Genome Biol. Evol.">
        <title>First Whole Genome Sequence and Flow Cytometry Genome Size Data for the Lichen-Forming Fungus Ramalina farinacea (Ascomycota).</title>
        <authorList>
            <person name="Llewellyn T."/>
            <person name="Mian S."/>
            <person name="Hill R."/>
            <person name="Leitch I.J."/>
            <person name="Gaya E."/>
        </authorList>
    </citation>
    <scope>NUCLEOTIDE SEQUENCE</scope>
    <source>
        <strain evidence="2">LIQ254RAFAR</strain>
    </source>
</reference>
<sequence>MRASPGADDWDFTPVIDLIQSLKYGNDGHESTVATIQRTKPEVALSPLKPDESLKPTSHLGNFDDIFSFLGRSDDVDEIREAAKGVRWRDEIDGAELADNDEKEPDLLASLTKSQRKKERRRLRRKLLEEESLNNEKSTLNSSENDSEVETKETTMPVRKAVIHDLLERPLPSDDEIRNSMRLLKRPKQTVTERWPVAKPRAESALAVTAAKKKKLIELLREKFAEDWQYLDDLRGLGQTTLNSRGTEDGVHIFVDASNIMIGLHDALKLARSMPLAARMRRQPISFHSLSLVLSRGRPTAKRVVVGSDNVPEMIEAKDLGYEISILERVHKAKELTPRQKRYSANGNGAQSAGSGSETTTGLQFAPEKWVEQAVDEILHLKMMESIVDASKPATMVLATGDAAEAEYSGGFMKMVERALAKGWKVELASFTQNTSGAYKRKDFRQKWGKRFKLVELDDFVEFLLGAT</sequence>
<evidence type="ECO:0008006" key="4">
    <source>
        <dbReference type="Google" id="ProtNLM"/>
    </source>
</evidence>
<name>A0AA43QGF9_9LECA</name>
<dbReference type="PANTHER" id="PTHR15837">
    <property type="entry name" value="RAN GUANINE NUCLEOTIDE RELEASE FACTOR"/>
    <property type="match status" value="1"/>
</dbReference>
<evidence type="ECO:0000313" key="3">
    <source>
        <dbReference type="Proteomes" id="UP001161017"/>
    </source>
</evidence>
<dbReference type="GO" id="GO:0006606">
    <property type="term" value="P:protein import into nucleus"/>
    <property type="evidence" value="ECO:0007669"/>
    <property type="project" value="TreeGrafter"/>
</dbReference>
<dbReference type="GO" id="GO:0005634">
    <property type="term" value="C:nucleus"/>
    <property type="evidence" value="ECO:0007669"/>
    <property type="project" value="TreeGrafter"/>
</dbReference>
<accession>A0AA43QGF9</accession>
<dbReference type="GO" id="GO:0031267">
    <property type="term" value="F:small GTPase binding"/>
    <property type="evidence" value="ECO:0007669"/>
    <property type="project" value="TreeGrafter"/>
</dbReference>
<dbReference type="Gene3D" id="3.40.50.1010">
    <property type="entry name" value="5'-nuclease"/>
    <property type="match status" value="1"/>
</dbReference>
<feature type="region of interest" description="Disordered" evidence="1">
    <location>
        <begin position="337"/>
        <end position="363"/>
    </location>
</feature>
<feature type="compositionally biased region" description="Low complexity" evidence="1">
    <location>
        <begin position="135"/>
        <end position="144"/>
    </location>
</feature>
<proteinExistence type="predicted"/>
<dbReference type="GO" id="GO:0005085">
    <property type="term" value="F:guanyl-nucleotide exchange factor activity"/>
    <property type="evidence" value="ECO:0007669"/>
    <property type="project" value="TreeGrafter"/>
</dbReference>
<dbReference type="InterPro" id="IPR007681">
    <property type="entry name" value="Mog1"/>
</dbReference>
<dbReference type="EMBL" id="JAPUFD010000001">
    <property type="protein sequence ID" value="MDI1485212.1"/>
    <property type="molecule type" value="Genomic_DNA"/>
</dbReference>
<comment type="caution">
    <text evidence="2">The sequence shown here is derived from an EMBL/GenBank/DDBJ whole genome shotgun (WGS) entry which is preliminary data.</text>
</comment>
<keyword evidence="3" id="KW-1185">Reference proteome</keyword>
<dbReference type="AlphaFoldDB" id="A0AA43QGF9"/>
<evidence type="ECO:0000256" key="1">
    <source>
        <dbReference type="SAM" id="MobiDB-lite"/>
    </source>
</evidence>
<organism evidence="2 3">
    <name type="scientific">Ramalina farinacea</name>
    <dbReference type="NCBI Taxonomy" id="258253"/>
    <lineage>
        <taxon>Eukaryota</taxon>
        <taxon>Fungi</taxon>
        <taxon>Dikarya</taxon>
        <taxon>Ascomycota</taxon>
        <taxon>Pezizomycotina</taxon>
        <taxon>Lecanoromycetes</taxon>
        <taxon>OSLEUM clade</taxon>
        <taxon>Lecanoromycetidae</taxon>
        <taxon>Lecanorales</taxon>
        <taxon>Lecanorineae</taxon>
        <taxon>Ramalinaceae</taxon>
        <taxon>Ramalina</taxon>
    </lineage>
</organism>
<protein>
    <recommendedName>
        <fullName evidence="4">NYN domain-containing protein</fullName>
    </recommendedName>
</protein>
<evidence type="ECO:0000313" key="2">
    <source>
        <dbReference type="EMBL" id="MDI1485212.1"/>
    </source>
</evidence>
<feature type="region of interest" description="Disordered" evidence="1">
    <location>
        <begin position="128"/>
        <end position="154"/>
    </location>
</feature>
<dbReference type="Proteomes" id="UP001161017">
    <property type="component" value="Unassembled WGS sequence"/>
</dbReference>
<dbReference type="CDD" id="cd18724">
    <property type="entry name" value="PIN_LabA-like"/>
    <property type="match status" value="1"/>
</dbReference>
<dbReference type="PANTHER" id="PTHR15837:SF5">
    <property type="entry name" value="NYN DOMAIN-CONTAINING PROTEIN"/>
    <property type="match status" value="1"/>
</dbReference>
<gene>
    <name evidence="2" type="ORF">OHK93_000349</name>
</gene>
<feature type="compositionally biased region" description="Low complexity" evidence="1">
    <location>
        <begin position="344"/>
        <end position="357"/>
    </location>
</feature>